<reference evidence="2 3" key="1">
    <citation type="submission" date="2020-12" db="EMBL/GenBank/DDBJ databases">
        <title>Concerted genomic and epigenomic changes stabilize Arabidopsis allopolyploids.</title>
        <authorList>
            <person name="Chen Z."/>
        </authorList>
    </citation>
    <scope>NUCLEOTIDE SEQUENCE [LARGE SCALE GENOMIC DNA]</scope>
    <source>
        <strain evidence="2">As9502</strain>
        <tissue evidence="2">Leaf</tissue>
    </source>
</reference>
<keyword evidence="3" id="KW-1185">Reference proteome</keyword>
<dbReference type="GO" id="GO:0000278">
    <property type="term" value="P:mitotic cell cycle"/>
    <property type="evidence" value="ECO:0007669"/>
    <property type="project" value="TreeGrafter"/>
</dbReference>
<feature type="compositionally biased region" description="Polar residues" evidence="1">
    <location>
        <begin position="154"/>
        <end position="164"/>
    </location>
</feature>
<dbReference type="OrthoDB" id="1109741at2759"/>
<dbReference type="GO" id="GO:0005876">
    <property type="term" value="C:spindle microtubule"/>
    <property type="evidence" value="ECO:0007669"/>
    <property type="project" value="TreeGrafter"/>
</dbReference>
<evidence type="ECO:0000256" key="1">
    <source>
        <dbReference type="SAM" id="MobiDB-lite"/>
    </source>
</evidence>
<dbReference type="GO" id="GO:0072686">
    <property type="term" value="C:mitotic spindle"/>
    <property type="evidence" value="ECO:0007669"/>
    <property type="project" value="TreeGrafter"/>
</dbReference>
<dbReference type="GO" id="GO:0008017">
    <property type="term" value="F:microtubule binding"/>
    <property type="evidence" value="ECO:0007669"/>
    <property type="project" value="InterPro"/>
</dbReference>
<proteinExistence type="predicted"/>
<gene>
    <name evidence="2" type="ORF">ISN44_As10g024500</name>
</gene>
<dbReference type="GO" id="GO:0051301">
    <property type="term" value="P:cell division"/>
    <property type="evidence" value="ECO:0007669"/>
    <property type="project" value="InterPro"/>
</dbReference>
<name>A0A8T2A0S3_ARASU</name>
<dbReference type="InterPro" id="IPR009829">
    <property type="entry name" value="SKA1"/>
</dbReference>
<dbReference type="GO" id="GO:0000940">
    <property type="term" value="C:outer kinetochore"/>
    <property type="evidence" value="ECO:0007669"/>
    <property type="project" value="TreeGrafter"/>
</dbReference>
<accession>A0A8T2A0S3</accession>
<protein>
    <submittedName>
        <fullName evidence="2">Uncharacterized protein</fullName>
    </submittedName>
</protein>
<dbReference type="PANTHER" id="PTHR28573">
    <property type="entry name" value="SPINDLE AND KINETOCHORE-ASSOCIATED PROTEIN 1"/>
    <property type="match status" value="1"/>
</dbReference>
<dbReference type="EMBL" id="JAEFBJ010000010">
    <property type="protein sequence ID" value="KAG7565824.1"/>
    <property type="molecule type" value="Genomic_DNA"/>
</dbReference>
<dbReference type="GO" id="GO:0007059">
    <property type="term" value="P:chromosome segregation"/>
    <property type="evidence" value="ECO:0007669"/>
    <property type="project" value="InterPro"/>
</dbReference>
<dbReference type="PANTHER" id="PTHR28573:SF1">
    <property type="entry name" value="SPINDLE AND KINETOCHORE-ASSOCIATED PROTEIN 1"/>
    <property type="match status" value="1"/>
</dbReference>
<dbReference type="GO" id="GO:0031110">
    <property type="term" value="P:regulation of microtubule polymerization or depolymerization"/>
    <property type="evidence" value="ECO:0007669"/>
    <property type="project" value="TreeGrafter"/>
</dbReference>
<organism evidence="2 3">
    <name type="scientific">Arabidopsis suecica</name>
    <name type="common">Swedish thale-cress</name>
    <name type="synonym">Cardaminopsis suecica</name>
    <dbReference type="NCBI Taxonomy" id="45249"/>
    <lineage>
        <taxon>Eukaryota</taxon>
        <taxon>Viridiplantae</taxon>
        <taxon>Streptophyta</taxon>
        <taxon>Embryophyta</taxon>
        <taxon>Tracheophyta</taxon>
        <taxon>Spermatophyta</taxon>
        <taxon>Magnoliopsida</taxon>
        <taxon>eudicotyledons</taxon>
        <taxon>Gunneridae</taxon>
        <taxon>Pentapetalae</taxon>
        <taxon>rosids</taxon>
        <taxon>malvids</taxon>
        <taxon>Brassicales</taxon>
        <taxon>Brassicaceae</taxon>
        <taxon>Camelineae</taxon>
        <taxon>Arabidopsis</taxon>
    </lineage>
</organism>
<feature type="compositionally biased region" description="Polar residues" evidence="1">
    <location>
        <begin position="172"/>
        <end position="186"/>
    </location>
</feature>
<comment type="caution">
    <text evidence="2">The sequence shown here is derived from an EMBL/GenBank/DDBJ whole genome shotgun (WGS) entry which is preliminary data.</text>
</comment>
<sequence>MEKKKKGNGSKPSLSSLMSSLYDSLNELTLLRSTLRTDGDVSITGLLAIVATFQSIELQLQAMKDLLRQRKEAIPKGKISSFFNFATLFDNKMTISEIETLQRAFSLLTEVYTNMAMRLHPELFSVDTNTSLIQEDANNGISPEAVVVVPSPTEEMQQNNQIQNDPAVVLSPSPTEEILQNNQLQNEPEPLRPERKTGSSWFGKRR</sequence>
<evidence type="ECO:0000313" key="3">
    <source>
        <dbReference type="Proteomes" id="UP000694251"/>
    </source>
</evidence>
<evidence type="ECO:0000313" key="2">
    <source>
        <dbReference type="EMBL" id="KAG7565824.1"/>
    </source>
</evidence>
<feature type="region of interest" description="Disordered" evidence="1">
    <location>
        <begin position="153"/>
        <end position="206"/>
    </location>
</feature>
<dbReference type="Proteomes" id="UP000694251">
    <property type="component" value="Chromosome 10"/>
</dbReference>
<dbReference type="AlphaFoldDB" id="A0A8T2A0S3"/>